<dbReference type="PANTHER" id="PTHR47700:SF2">
    <property type="entry name" value="CHITINASE"/>
    <property type="match status" value="1"/>
</dbReference>
<evidence type="ECO:0000256" key="2">
    <source>
        <dbReference type="ARBA" id="ARBA00004613"/>
    </source>
</evidence>
<dbReference type="STRING" id="983964.A0A2T3ZVA5"/>
<dbReference type="SUPFAM" id="SSF51445">
    <property type="entry name" value="(Trans)glycosidases"/>
    <property type="match status" value="1"/>
</dbReference>
<dbReference type="GO" id="GO:0005576">
    <property type="term" value="C:extracellular region"/>
    <property type="evidence" value="ECO:0007669"/>
    <property type="project" value="UniProtKB-SubCell"/>
</dbReference>
<feature type="signal peptide" evidence="15">
    <location>
        <begin position="1"/>
        <end position="19"/>
    </location>
</feature>
<evidence type="ECO:0000256" key="6">
    <source>
        <dbReference type="ARBA" id="ARBA00022669"/>
    </source>
</evidence>
<keyword evidence="12" id="KW-0624">Polysaccharide degradation</keyword>
<accession>A0A2T3ZVA5</accession>
<dbReference type="Gene3D" id="3.10.50.10">
    <property type="match status" value="1"/>
</dbReference>
<dbReference type="SUPFAM" id="SSF57016">
    <property type="entry name" value="Plant lectins/antimicrobial peptides"/>
    <property type="match status" value="1"/>
</dbReference>
<dbReference type="GO" id="GO:0008843">
    <property type="term" value="F:endochitinase activity"/>
    <property type="evidence" value="ECO:0007669"/>
    <property type="project" value="UniProtKB-EC"/>
</dbReference>
<gene>
    <name evidence="18" type="ORF">M431DRAFT_99322</name>
</gene>
<evidence type="ECO:0000256" key="9">
    <source>
        <dbReference type="ARBA" id="ARBA00023026"/>
    </source>
</evidence>
<dbReference type="PROSITE" id="PS01095">
    <property type="entry name" value="GH18_1"/>
    <property type="match status" value="1"/>
</dbReference>
<evidence type="ECO:0000256" key="8">
    <source>
        <dbReference type="ARBA" id="ARBA00023024"/>
    </source>
</evidence>
<dbReference type="PANTHER" id="PTHR47700">
    <property type="entry name" value="V CHITINASE, PUTATIVE (AFU_ORTHOLOGUE AFUA_6G13720)-RELATED"/>
    <property type="match status" value="1"/>
</dbReference>
<dbReference type="InterPro" id="IPR017853">
    <property type="entry name" value="GH"/>
</dbReference>
<evidence type="ECO:0000256" key="12">
    <source>
        <dbReference type="ARBA" id="ARBA00023326"/>
    </source>
</evidence>
<dbReference type="EMBL" id="KZ679697">
    <property type="protein sequence ID" value="PTB48755.1"/>
    <property type="molecule type" value="Genomic_DNA"/>
</dbReference>
<keyword evidence="5" id="KW-0964">Secreted</keyword>
<keyword evidence="10" id="KW-0119">Carbohydrate metabolism</keyword>
<evidence type="ECO:0000256" key="3">
    <source>
        <dbReference type="ARBA" id="ARBA00008682"/>
    </source>
</evidence>
<evidence type="ECO:0000256" key="14">
    <source>
        <dbReference type="RuleBase" id="RU000489"/>
    </source>
</evidence>
<keyword evidence="15" id="KW-0732">Signal</keyword>
<dbReference type="InterPro" id="IPR011583">
    <property type="entry name" value="Chitinase_II/V-like_cat"/>
</dbReference>
<dbReference type="GO" id="GO:0008061">
    <property type="term" value="F:chitin binding"/>
    <property type="evidence" value="ECO:0007669"/>
    <property type="project" value="UniProtKB-KW"/>
</dbReference>
<protein>
    <recommendedName>
        <fullName evidence="4">chitinase</fullName>
        <ecNumber evidence="4">3.2.1.14</ecNumber>
    </recommendedName>
</protein>
<dbReference type="SUPFAM" id="SSF54106">
    <property type="entry name" value="LysM domain"/>
    <property type="match status" value="2"/>
</dbReference>
<reference evidence="18 19" key="1">
    <citation type="submission" date="2016-07" db="EMBL/GenBank/DDBJ databases">
        <title>Multiple horizontal gene transfer events from other fungi enriched the ability of initially mycotrophic Trichoderma (Ascomycota) to feed on dead plant biomass.</title>
        <authorList>
            <consortium name="DOE Joint Genome Institute"/>
            <person name="Aerts A."/>
            <person name="Atanasova L."/>
            <person name="Chenthamara K."/>
            <person name="Zhang J."/>
            <person name="Grujic M."/>
            <person name="Henrissat B."/>
            <person name="Kuo A."/>
            <person name="Salamov A."/>
            <person name="Lipzen A."/>
            <person name="Labutti K."/>
            <person name="Barry K."/>
            <person name="Miao Y."/>
            <person name="Rahimi M.J."/>
            <person name="Shen Q."/>
            <person name="Grigoriev I.V."/>
            <person name="Kubicek C.P."/>
            <person name="Druzhinina I.S."/>
        </authorList>
    </citation>
    <scope>NUCLEOTIDE SEQUENCE [LARGE SCALE GENOMIC DNA]</scope>
    <source>
        <strain evidence="18 19">CBS 226.95</strain>
    </source>
</reference>
<dbReference type="Pfam" id="PF01476">
    <property type="entry name" value="LysM"/>
    <property type="match status" value="2"/>
</dbReference>
<dbReference type="InterPro" id="IPR029070">
    <property type="entry name" value="Chitinase_insertion_sf"/>
</dbReference>
<dbReference type="InterPro" id="IPR053214">
    <property type="entry name" value="LysM12-like"/>
</dbReference>
<evidence type="ECO:0000256" key="1">
    <source>
        <dbReference type="ARBA" id="ARBA00000822"/>
    </source>
</evidence>
<evidence type="ECO:0000313" key="19">
    <source>
        <dbReference type="Proteomes" id="UP000241690"/>
    </source>
</evidence>
<keyword evidence="19" id="KW-1185">Reference proteome</keyword>
<comment type="catalytic activity">
    <reaction evidence="1">
        <text>Random endo-hydrolysis of N-acetyl-beta-D-glucosaminide (1-&gt;4)-beta-linkages in chitin and chitodextrins.</text>
        <dbReference type="EC" id="3.2.1.14"/>
    </reaction>
</comment>
<keyword evidence="9" id="KW-0843">Virulence</keyword>
<dbReference type="CDD" id="cd00118">
    <property type="entry name" value="LysM"/>
    <property type="match status" value="1"/>
</dbReference>
<dbReference type="GO" id="GO:0000272">
    <property type="term" value="P:polysaccharide catabolic process"/>
    <property type="evidence" value="ECO:0007669"/>
    <property type="project" value="UniProtKB-KW"/>
</dbReference>
<dbReference type="PROSITE" id="PS51782">
    <property type="entry name" value="LYSM"/>
    <property type="match status" value="2"/>
</dbReference>
<dbReference type="CDD" id="cd00035">
    <property type="entry name" value="ChtBD1"/>
    <property type="match status" value="1"/>
</dbReference>
<proteinExistence type="inferred from homology"/>
<evidence type="ECO:0000256" key="13">
    <source>
        <dbReference type="ARBA" id="ARBA00044955"/>
    </source>
</evidence>
<evidence type="ECO:0000256" key="15">
    <source>
        <dbReference type="SAM" id="SignalP"/>
    </source>
</evidence>
<evidence type="ECO:0000256" key="5">
    <source>
        <dbReference type="ARBA" id="ARBA00022525"/>
    </source>
</evidence>
<dbReference type="AlphaFoldDB" id="A0A2T3ZVA5"/>
<dbReference type="SMART" id="SM00636">
    <property type="entry name" value="Glyco_18"/>
    <property type="match status" value="1"/>
</dbReference>
<dbReference type="InterPro" id="IPR018392">
    <property type="entry name" value="LysM"/>
</dbReference>
<dbReference type="PROSITE" id="PS51910">
    <property type="entry name" value="GH18_2"/>
    <property type="match status" value="1"/>
</dbReference>
<dbReference type="InterPro" id="IPR001223">
    <property type="entry name" value="Glyco_hydro18_cat"/>
</dbReference>
<feature type="domain" description="LysM" evidence="16">
    <location>
        <begin position="267"/>
        <end position="312"/>
    </location>
</feature>
<dbReference type="InterPro" id="IPR036779">
    <property type="entry name" value="LysM_dom_sf"/>
</dbReference>
<name>A0A2T3ZVA5_TRIHA</name>
<evidence type="ECO:0000256" key="4">
    <source>
        <dbReference type="ARBA" id="ARBA00012729"/>
    </source>
</evidence>
<evidence type="ECO:0000256" key="10">
    <source>
        <dbReference type="ARBA" id="ARBA00023277"/>
    </source>
</evidence>
<evidence type="ECO:0000256" key="7">
    <source>
        <dbReference type="ARBA" id="ARBA00022801"/>
    </source>
</evidence>
<feature type="chain" id="PRO_5015556583" description="chitinase" evidence="15">
    <location>
        <begin position="20"/>
        <end position="820"/>
    </location>
</feature>
<dbReference type="SUPFAM" id="SSF54556">
    <property type="entry name" value="Chitinase insertion domain"/>
    <property type="match status" value="1"/>
</dbReference>
<dbReference type="CDD" id="cd02878">
    <property type="entry name" value="GH18_zymocin_alpha"/>
    <property type="match status" value="1"/>
</dbReference>
<keyword evidence="11 14" id="KW-0326">Glycosidase</keyword>
<comment type="similarity">
    <text evidence="3">Belongs to the glycosyl hydrolase 18 family. Chitinase class V subfamily.</text>
</comment>
<dbReference type="Pfam" id="PF00704">
    <property type="entry name" value="Glyco_hydro_18"/>
    <property type="match status" value="1"/>
</dbReference>
<feature type="domain" description="LysM" evidence="16">
    <location>
        <begin position="331"/>
        <end position="379"/>
    </location>
</feature>
<evidence type="ECO:0000259" key="17">
    <source>
        <dbReference type="PROSITE" id="PS51910"/>
    </source>
</evidence>
<keyword evidence="6" id="KW-0147">Chitin-binding</keyword>
<dbReference type="Gene3D" id="3.20.20.80">
    <property type="entry name" value="Glycosidases"/>
    <property type="match status" value="1"/>
</dbReference>
<sequence>MTKLTWAVVVLNLLHCTFGSEFISQLQQCPNDCTNLGPNPSNWTFIHYLEKLNSCNHTVLFDLSLHNDVADHSTHTTIRACTVAVGDDPKTNTIPVAKQANSTSFSASILGAQSGKNVQFNQDEFEGLSGAIQQHVIALDENAPTIILGKIENLVMGFFAGGSIDSSRSIAAIIHELTSQVKAVGLSETTLVQRCGQDLNGNHTVGLVVNTDGNVASVQNTLLTWSNATCVQDLEVIRHSNITMFSKPTIKSQFSRRGINSRDGTCSTVQVVSGDSCGSLATECGISAQDLATFNPASDLCSTLAVGQYICCTSGSLPDLSPKPNPDGSCAQYAVQPNDYCALIASENSITITDIENWNQDTWGWQGCDNVQLGQVICLSTGTPPFPASVSNAICGPQVPGTQPPADFSTLTDLNPCPLNSCCDIYGQCGITPDFCTISKSTTGAPGTSAPGTAGCISNCGTEITNNSEGPSEFIKVGYWESFNLDRPCLQMPVSAIPSGYTHIHYAFATLTEDFLVDVSADQDAFNDFAAATGFKRILSFGGWSFSTDVDSFPIFRDSVTSANRLTFAQSVVDIVNQHNLDGVDFDWEYPGAPDIPGIPPGSPNDGANYLAFLQTLRNILPEGKTLSLAAPASYWSRIRYLRGFPIADMAQVLDYIVYETYDLHGQWDYANAFSNPGCPTGNCLRSHVNLTETDFALAMITKAGVPTNKITVGVTSYGRSFGMVDPSCTSVDCLFSGPDSSAIPGACTQTAGYLADAEIYQLIGQGAIQSRDDASDSDIVTYQDTWVAYMTPATKASRISSYQAANFAGSVDWAIDLEA</sequence>
<comment type="similarity">
    <text evidence="13">Belongs to the secreted LysM effector family.</text>
</comment>
<comment type="subcellular location">
    <subcellularLocation>
        <location evidence="2">Secreted</location>
    </subcellularLocation>
</comment>
<dbReference type="Proteomes" id="UP000241690">
    <property type="component" value="Unassembled WGS sequence"/>
</dbReference>
<keyword evidence="8" id="KW-0146">Chitin degradation</keyword>
<organism evidence="18 19">
    <name type="scientific">Trichoderma harzianum CBS 226.95</name>
    <dbReference type="NCBI Taxonomy" id="983964"/>
    <lineage>
        <taxon>Eukaryota</taxon>
        <taxon>Fungi</taxon>
        <taxon>Dikarya</taxon>
        <taxon>Ascomycota</taxon>
        <taxon>Pezizomycotina</taxon>
        <taxon>Sordariomycetes</taxon>
        <taxon>Hypocreomycetidae</taxon>
        <taxon>Hypocreales</taxon>
        <taxon>Hypocreaceae</taxon>
        <taxon>Trichoderma</taxon>
    </lineage>
</organism>
<dbReference type="GO" id="GO:0006032">
    <property type="term" value="P:chitin catabolic process"/>
    <property type="evidence" value="ECO:0007669"/>
    <property type="project" value="UniProtKB-KW"/>
</dbReference>
<dbReference type="InterPro" id="IPR001579">
    <property type="entry name" value="Glyco_hydro_18_chit_AS"/>
</dbReference>
<dbReference type="RefSeq" id="XP_024768432.1">
    <property type="nucleotide sequence ID" value="XM_024925138.1"/>
</dbReference>
<dbReference type="SMART" id="SM00257">
    <property type="entry name" value="LysM"/>
    <property type="match status" value="2"/>
</dbReference>
<feature type="non-terminal residue" evidence="18">
    <location>
        <position position="820"/>
    </location>
</feature>
<dbReference type="GeneID" id="36633721"/>
<keyword evidence="7 14" id="KW-0378">Hydrolase</keyword>
<evidence type="ECO:0000259" key="16">
    <source>
        <dbReference type="PROSITE" id="PS51782"/>
    </source>
</evidence>
<evidence type="ECO:0000256" key="11">
    <source>
        <dbReference type="ARBA" id="ARBA00023295"/>
    </source>
</evidence>
<dbReference type="Gene3D" id="3.10.350.10">
    <property type="entry name" value="LysM domain"/>
    <property type="match status" value="2"/>
</dbReference>
<feature type="domain" description="GH18" evidence="17">
    <location>
        <begin position="474"/>
        <end position="820"/>
    </location>
</feature>
<dbReference type="InterPro" id="IPR036861">
    <property type="entry name" value="Endochitinase-like_sf"/>
</dbReference>
<dbReference type="EC" id="3.2.1.14" evidence="4"/>
<evidence type="ECO:0000313" key="18">
    <source>
        <dbReference type="EMBL" id="PTB48755.1"/>
    </source>
</evidence>